<dbReference type="Proteomes" id="UP000228496">
    <property type="component" value="Unassembled WGS sequence"/>
</dbReference>
<dbReference type="InterPro" id="IPR015946">
    <property type="entry name" value="KH_dom-like_a/b"/>
</dbReference>
<dbReference type="PANTHER" id="PTHR35800:SF1">
    <property type="entry name" value="RNA-BINDING PROTEIN KHPB"/>
    <property type="match status" value="1"/>
</dbReference>
<protein>
    <recommendedName>
        <fullName evidence="7">R3H domain-containing protein</fullName>
    </recommendedName>
</protein>
<dbReference type="InterPro" id="IPR001374">
    <property type="entry name" value="R3H_dom"/>
</dbReference>
<accession>A0A2J0Q974</accession>
<feature type="domain" description="KH type-2" evidence="3">
    <location>
        <begin position="9"/>
        <end position="94"/>
    </location>
</feature>
<dbReference type="Gene3D" id="3.30.300.20">
    <property type="match status" value="1"/>
</dbReference>
<evidence type="ECO:0000256" key="2">
    <source>
        <dbReference type="PROSITE-ProRule" id="PRU00118"/>
    </source>
</evidence>
<feature type="domain" description="R3H" evidence="4">
    <location>
        <begin position="95"/>
        <end position="161"/>
    </location>
</feature>
<dbReference type="PROSITE" id="PS51061">
    <property type="entry name" value="R3H"/>
    <property type="match status" value="1"/>
</dbReference>
<evidence type="ECO:0008006" key="7">
    <source>
        <dbReference type="Google" id="ProtNLM"/>
    </source>
</evidence>
<dbReference type="InterPro" id="IPR009019">
    <property type="entry name" value="KH_sf_prok-type"/>
</dbReference>
<dbReference type="InterPro" id="IPR034079">
    <property type="entry name" value="R3H_KhpB"/>
</dbReference>
<evidence type="ECO:0000313" key="6">
    <source>
        <dbReference type="Proteomes" id="UP000228496"/>
    </source>
</evidence>
<dbReference type="PROSITE" id="PS50823">
    <property type="entry name" value="KH_TYPE_2"/>
    <property type="match status" value="1"/>
</dbReference>
<dbReference type="CDD" id="cd02644">
    <property type="entry name" value="R3H_jag"/>
    <property type="match status" value="1"/>
</dbReference>
<reference evidence="5 6" key="1">
    <citation type="submission" date="2017-09" db="EMBL/GenBank/DDBJ databases">
        <title>Depth-based differentiation of microbial function through sediment-hosted aquifers and enrichment of novel symbionts in the deep terrestrial subsurface.</title>
        <authorList>
            <person name="Probst A.J."/>
            <person name="Ladd B."/>
            <person name="Jarett J.K."/>
            <person name="Geller-Mcgrath D.E."/>
            <person name="Sieber C.M."/>
            <person name="Emerson J.B."/>
            <person name="Anantharaman K."/>
            <person name="Thomas B.C."/>
            <person name="Malmstrom R."/>
            <person name="Stieglmeier M."/>
            <person name="Klingl A."/>
            <person name="Woyke T."/>
            <person name="Ryan C.M."/>
            <person name="Banfield J.F."/>
        </authorList>
    </citation>
    <scope>NUCLEOTIDE SEQUENCE [LARGE SCALE GENOMIC DNA]</scope>
    <source>
        <strain evidence="5">CG10_big_fil_rev_8_21_14_0_10_36_16</strain>
    </source>
</reference>
<dbReference type="SMART" id="SM00393">
    <property type="entry name" value="R3H"/>
    <property type="match status" value="1"/>
</dbReference>
<dbReference type="PANTHER" id="PTHR35800">
    <property type="entry name" value="PROTEIN JAG"/>
    <property type="match status" value="1"/>
</dbReference>
<keyword evidence="1 2" id="KW-0694">RNA-binding</keyword>
<evidence type="ECO:0000256" key="1">
    <source>
        <dbReference type="ARBA" id="ARBA00022884"/>
    </source>
</evidence>
<evidence type="ECO:0000259" key="3">
    <source>
        <dbReference type="PROSITE" id="PS50823"/>
    </source>
</evidence>
<evidence type="ECO:0000313" key="5">
    <source>
        <dbReference type="EMBL" id="PJE50399.1"/>
    </source>
</evidence>
<dbReference type="InterPro" id="IPR004044">
    <property type="entry name" value="KH_dom_type_2"/>
</dbReference>
<dbReference type="SUPFAM" id="SSF54814">
    <property type="entry name" value="Prokaryotic type KH domain (KH-domain type II)"/>
    <property type="match status" value="1"/>
</dbReference>
<dbReference type="SUPFAM" id="SSF82708">
    <property type="entry name" value="R3H domain"/>
    <property type="match status" value="1"/>
</dbReference>
<name>A0A2J0Q974_9BACT</name>
<comment type="caution">
    <text evidence="5">The sequence shown here is derived from an EMBL/GenBank/DDBJ whole genome shotgun (WGS) entry which is preliminary data.</text>
</comment>
<dbReference type="EMBL" id="PCXQ01000007">
    <property type="protein sequence ID" value="PJE50399.1"/>
    <property type="molecule type" value="Genomic_DNA"/>
</dbReference>
<evidence type="ECO:0000259" key="4">
    <source>
        <dbReference type="PROSITE" id="PS51061"/>
    </source>
</evidence>
<dbReference type="InterPro" id="IPR039247">
    <property type="entry name" value="KhpB"/>
</dbReference>
<dbReference type="Gene3D" id="3.30.1370.50">
    <property type="entry name" value="R3H-like domain"/>
    <property type="match status" value="1"/>
</dbReference>
<proteinExistence type="predicted"/>
<dbReference type="GO" id="GO:0003723">
    <property type="term" value="F:RNA binding"/>
    <property type="evidence" value="ECO:0007669"/>
    <property type="project" value="UniProtKB-UniRule"/>
</dbReference>
<dbReference type="InterPro" id="IPR036867">
    <property type="entry name" value="R3H_dom_sf"/>
</dbReference>
<dbReference type="Pfam" id="PF13083">
    <property type="entry name" value="KH_KhpA-B"/>
    <property type="match status" value="1"/>
</dbReference>
<dbReference type="AlphaFoldDB" id="A0A2J0Q974"/>
<dbReference type="Pfam" id="PF01424">
    <property type="entry name" value="R3H"/>
    <property type="match status" value="1"/>
</dbReference>
<gene>
    <name evidence="5" type="ORF">COV29_04495</name>
</gene>
<sequence length="163" mass="18632">MNNESDNLVVDLTKKLLGFLGFDKNSEVEAHNNDDGVLVSITSNDKMGLLIGKNGQNINAIEHLIRTLINKKQSSEQLDKFTPIRFSLDINDYKKIRSQQVINTARDVANRVSQNRRSEAMYPMNSYERRLIHSELASYNDIETESVGEEPRRRVVIKPTVEI</sequence>
<organism evidence="5 6">
    <name type="scientific">Candidatus Yanofskybacteria bacterium CG10_big_fil_rev_8_21_14_0_10_36_16</name>
    <dbReference type="NCBI Taxonomy" id="1975096"/>
    <lineage>
        <taxon>Bacteria</taxon>
        <taxon>Candidatus Yanofskyibacteriota</taxon>
    </lineage>
</organism>